<sequence length="118" mass="13531">MCSACRFQGAWAMAEYRIWSAAAGAIHRVAGRHCRYPLDCRRGPPMTSDAARYHAWLSVCNTTAKRMWCACRQNSSRDTLSLSCHSFEMALFFSKSFSLRYHICRECAAMFGLRHPLR</sequence>
<proteinExistence type="predicted"/>
<organism evidence="1 2">
    <name type="scientific">Elsinoe ampelina</name>
    <dbReference type="NCBI Taxonomy" id="302913"/>
    <lineage>
        <taxon>Eukaryota</taxon>
        <taxon>Fungi</taxon>
        <taxon>Dikarya</taxon>
        <taxon>Ascomycota</taxon>
        <taxon>Pezizomycotina</taxon>
        <taxon>Dothideomycetes</taxon>
        <taxon>Dothideomycetidae</taxon>
        <taxon>Myriangiales</taxon>
        <taxon>Elsinoaceae</taxon>
        <taxon>Elsinoe</taxon>
    </lineage>
</organism>
<dbReference type="Proteomes" id="UP000799538">
    <property type="component" value="Unassembled WGS sequence"/>
</dbReference>
<gene>
    <name evidence="1" type="ORF">BDZ85DRAFT_91287</name>
</gene>
<accession>A0A6A6GIH9</accession>
<name>A0A6A6GIH9_9PEZI</name>
<evidence type="ECO:0000313" key="2">
    <source>
        <dbReference type="Proteomes" id="UP000799538"/>
    </source>
</evidence>
<dbReference type="OrthoDB" id="10417845at2759"/>
<evidence type="ECO:0000313" key="1">
    <source>
        <dbReference type="EMBL" id="KAF2225280.1"/>
    </source>
</evidence>
<protein>
    <submittedName>
        <fullName evidence="1">Uncharacterized protein</fullName>
    </submittedName>
</protein>
<reference evidence="2" key="1">
    <citation type="journal article" date="2020" name="Stud. Mycol.">
        <title>101 Dothideomycetes genomes: A test case for predicting lifestyles and emergence of pathogens.</title>
        <authorList>
            <person name="Haridas S."/>
            <person name="Albert R."/>
            <person name="Binder M."/>
            <person name="Bloem J."/>
            <person name="LaButti K."/>
            <person name="Salamov A."/>
            <person name="Andreopoulos B."/>
            <person name="Baker S."/>
            <person name="Barry K."/>
            <person name="Bills G."/>
            <person name="Bluhm B."/>
            <person name="Cannon C."/>
            <person name="Castanera R."/>
            <person name="Culley D."/>
            <person name="Daum C."/>
            <person name="Ezra D."/>
            <person name="Gonzalez J."/>
            <person name="Henrissat B."/>
            <person name="Kuo A."/>
            <person name="Liang C."/>
            <person name="Lipzen A."/>
            <person name="Lutzoni F."/>
            <person name="Magnuson J."/>
            <person name="Mondo S."/>
            <person name="Nolan M."/>
            <person name="Ohm R."/>
            <person name="Pangilinan J."/>
            <person name="Park H.-J."/>
            <person name="Ramirez L."/>
            <person name="Alfaro M."/>
            <person name="Sun H."/>
            <person name="Tritt A."/>
            <person name="Yoshinaga Y."/>
            <person name="Zwiers L.-H."/>
            <person name="Turgeon B."/>
            <person name="Goodwin S."/>
            <person name="Spatafora J."/>
            <person name="Crous P."/>
            <person name="Grigoriev I."/>
        </authorList>
    </citation>
    <scope>NUCLEOTIDE SEQUENCE [LARGE SCALE GENOMIC DNA]</scope>
    <source>
        <strain evidence="2">CECT 20119</strain>
    </source>
</reference>
<dbReference type="EMBL" id="ML992504">
    <property type="protein sequence ID" value="KAF2225280.1"/>
    <property type="molecule type" value="Genomic_DNA"/>
</dbReference>
<dbReference type="AlphaFoldDB" id="A0A6A6GIH9"/>
<keyword evidence="2" id="KW-1185">Reference proteome</keyword>